<reference evidence="1 2" key="1">
    <citation type="submission" date="2023-03" db="EMBL/GenBank/DDBJ databases">
        <title>Novel Species.</title>
        <authorList>
            <person name="Ma S."/>
        </authorList>
    </citation>
    <scope>NUCLEOTIDE SEQUENCE [LARGE SCALE GENOMIC DNA]</scope>
    <source>
        <strain evidence="1 2">B11</strain>
    </source>
</reference>
<name>A0ABZ2Y865_9BACT</name>
<dbReference type="Proteomes" id="UP001461341">
    <property type="component" value="Chromosome"/>
</dbReference>
<evidence type="ECO:0000313" key="2">
    <source>
        <dbReference type="Proteomes" id="UP001461341"/>
    </source>
</evidence>
<dbReference type="InterPro" id="IPR003772">
    <property type="entry name" value="YceD"/>
</dbReference>
<gene>
    <name evidence="1" type="ORF">QBE54_06235</name>
</gene>
<evidence type="ECO:0000313" key="1">
    <source>
        <dbReference type="EMBL" id="WZL75200.1"/>
    </source>
</evidence>
<keyword evidence="2" id="KW-1185">Reference proteome</keyword>
<dbReference type="RefSeq" id="WP_369017346.1">
    <property type="nucleotide sequence ID" value="NZ_CP121689.1"/>
</dbReference>
<dbReference type="PANTHER" id="PTHR34374">
    <property type="entry name" value="LARGE RIBOSOMAL RNA SUBUNIT ACCUMULATION PROTEIN YCED HOMOLOG 1, CHLOROPLASTIC"/>
    <property type="match status" value="1"/>
</dbReference>
<proteinExistence type="predicted"/>
<protein>
    <submittedName>
        <fullName evidence="1">DUF177 domain-containing protein</fullName>
    </submittedName>
</protein>
<organism evidence="1 2">
    <name type="scientific">Thermatribacter velox</name>
    <dbReference type="NCBI Taxonomy" id="3039681"/>
    <lineage>
        <taxon>Bacteria</taxon>
        <taxon>Pseudomonadati</taxon>
        <taxon>Atribacterota</taxon>
        <taxon>Atribacteria</taxon>
        <taxon>Atribacterales</taxon>
        <taxon>Thermatribacteraceae</taxon>
        <taxon>Thermatribacter</taxon>
    </lineage>
</organism>
<accession>A0ABZ2Y865</accession>
<dbReference type="Pfam" id="PF02620">
    <property type="entry name" value="YceD"/>
    <property type="match status" value="1"/>
</dbReference>
<sequence>MKVYIGDVKKRAGGKSHEEIEEVMDSFYFRQEKILFADKVHASLDITNCDTEIMIEGKINTLLILTCSRCLEPFVYDLSANLRLECRNLNRLHRSSEIEAEAKEADEIKYFVEEESYLDITQEVRESVIVNLPMKPLCKPDCKGICPVCGKNRNRESCSCQREEIDPRLAILKNWRP</sequence>
<dbReference type="EMBL" id="CP121689">
    <property type="protein sequence ID" value="WZL75200.1"/>
    <property type="molecule type" value="Genomic_DNA"/>
</dbReference>
<dbReference type="PANTHER" id="PTHR34374:SF1">
    <property type="entry name" value="LARGE RIBOSOMAL RNA SUBUNIT ACCUMULATION PROTEIN YCED HOMOLOG 1, CHLOROPLASTIC"/>
    <property type="match status" value="1"/>
</dbReference>